<keyword evidence="2" id="KW-1185">Reference proteome</keyword>
<dbReference type="EMBL" id="BMJE01000003">
    <property type="protein sequence ID" value="GGB75680.1"/>
    <property type="molecule type" value="Genomic_DNA"/>
</dbReference>
<dbReference type="RefSeq" id="WP_188620591.1">
    <property type="nucleotide sequence ID" value="NZ_BMJE01000003.1"/>
</dbReference>
<sequence length="123" mass="14539">MSKIDIIQEINQKLSRDLYLEMKIYSFKDNELIIVAGKDLIYYHSYEIKFINVSTILLNSEWNISLSENHAIQLIDNAEAKKINMSYKVIQGNNIYKILNDDNLPFYVIAENISYEEKTVKYY</sequence>
<dbReference type="Proteomes" id="UP000615760">
    <property type="component" value="Unassembled WGS sequence"/>
</dbReference>
<accession>A0ABQ1JVP7</accession>
<evidence type="ECO:0000313" key="2">
    <source>
        <dbReference type="Proteomes" id="UP000615760"/>
    </source>
</evidence>
<organism evidence="1 2">
    <name type="scientific">Flavobacterium suaedae</name>
    <dbReference type="NCBI Taxonomy" id="1767027"/>
    <lineage>
        <taxon>Bacteria</taxon>
        <taxon>Pseudomonadati</taxon>
        <taxon>Bacteroidota</taxon>
        <taxon>Flavobacteriia</taxon>
        <taxon>Flavobacteriales</taxon>
        <taxon>Flavobacteriaceae</taxon>
        <taxon>Flavobacterium</taxon>
    </lineage>
</organism>
<name>A0ABQ1JVP7_9FLAO</name>
<evidence type="ECO:0000313" key="1">
    <source>
        <dbReference type="EMBL" id="GGB75680.1"/>
    </source>
</evidence>
<reference evidence="2" key="1">
    <citation type="journal article" date="2019" name="Int. J. Syst. Evol. Microbiol.">
        <title>The Global Catalogue of Microorganisms (GCM) 10K type strain sequencing project: providing services to taxonomists for standard genome sequencing and annotation.</title>
        <authorList>
            <consortium name="The Broad Institute Genomics Platform"/>
            <consortium name="The Broad Institute Genome Sequencing Center for Infectious Disease"/>
            <person name="Wu L."/>
            <person name="Ma J."/>
        </authorList>
    </citation>
    <scope>NUCLEOTIDE SEQUENCE [LARGE SCALE GENOMIC DNA]</scope>
    <source>
        <strain evidence="2">CGMCC 1.15461</strain>
    </source>
</reference>
<comment type="caution">
    <text evidence="1">The sequence shown here is derived from an EMBL/GenBank/DDBJ whole genome shotgun (WGS) entry which is preliminary data.</text>
</comment>
<proteinExistence type="predicted"/>
<gene>
    <name evidence="1" type="ORF">GCM10007424_14520</name>
</gene>
<protein>
    <submittedName>
        <fullName evidence="1">Uncharacterized protein</fullName>
    </submittedName>
</protein>